<dbReference type="Pfam" id="PF03625">
    <property type="entry name" value="DUF302"/>
    <property type="match status" value="1"/>
</dbReference>
<dbReference type="Proteomes" id="UP000192923">
    <property type="component" value="Unassembled WGS sequence"/>
</dbReference>
<organism evidence="3 4">
    <name type="scientific">Methylomagnum ishizawai</name>
    <dbReference type="NCBI Taxonomy" id="1760988"/>
    <lineage>
        <taxon>Bacteria</taxon>
        <taxon>Pseudomonadati</taxon>
        <taxon>Pseudomonadota</taxon>
        <taxon>Gammaproteobacteria</taxon>
        <taxon>Methylococcales</taxon>
        <taxon>Methylococcaceae</taxon>
        <taxon>Methylomagnum</taxon>
    </lineage>
</organism>
<dbReference type="SUPFAM" id="SSF103247">
    <property type="entry name" value="TT1751-like"/>
    <property type="match status" value="1"/>
</dbReference>
<dbReference type="Gene3D" id="3.30.310.70">
    <property type="entry name" value="TT1751-like domain"/>
    <property type="match status" value="1"/>
</dbReference>
<feature type="domain" description="DUF302" evidence="2">
    <location>
        <begin position="69"/>
        <end position="120"/>
    </location>
</feature>
<dbReference type="RefSeq" id="WP_085213887.1">
    <property type="nucleotide sequence ID" value="NZ_FXAM01000001.1"/>
</dbReference>
<dbReference type="InterPro" id="IPR035923">
    <property type="entry name" value="TT1751-like_sf"/>
</dbReference>
<dbReference type="EMBL" id="FXAM01000001">
    <property type="protein sequence ID" value="SMF95563.1"/>
    <property type="molecule type" value="Genomic_DNA"/>
</dbReference>
<dbReference type="InterPro" id="IPR005180">
    <property type="entry name" value="DUF302"/>
</dbReference>
<feature type="signal peptide" evidence="1">
    <location>
        <begin position="1"/>
        <end position="20"/>
    </location>
</feature>
<evidence type="ECO:0000259" key="2">
    <source>
        <dbReference type="Pfam" id="PF03625"/>
    </source>
</evidence>
<dbReference type="CDD" id="cd14797">
    <property type="entry name" value="DUF302"/>
    <property type="match status" value="1"/>
</dbReference>
<dbReference type="OrthoDB" id="14730at2"/>
<gene>
    <name evidence="3" type="ORF">SAMN02949497_2928</name>
</gene>
<accession>A0A1Y6D3Z2</accession>
<protein>
    <submittedName>
        <fullName evidence="3">Uncharacterized conserved protein, DUF302 family</fullName>
    </submittedName>
</protein>
<keyword evidence="1" id="KW-0732">Signal</keyword>
<evidence type="ECO:0000313" key="3">
    <source>
        <dbReference type="EMBL" id="SMF95563.1"/>
    </source>
</evidence>
<name>A0A1Y6D3Z2_9GAMM</name>
<reference evidence="3 4" key="1">
    <citation type="submission" date="2016-12" db="EMBL/GenBank/DDBJ databases">
        <authorList>
            <person name="Song W.-J."/>
            <person name="Kurnit D.M."/>
        </authorList>
    </citation>
    <scope>NUCLEOTIDE SEQUENCE [LARGE SCALE GENOMIC DNA]</scope>
    <source>
        <strain evidence="3 4">175</strain>
    </source>
</reference>
<evidence type="ECO:0000313" key="4">
    <source>
        <dbReference type="Proteomes" id="UP000192923"/>
    </source>
</evidence>
<feature type="chain" id="PRO_5012734928" evidence="1">
    <location>
        <begin position="21"/>
        <end position="153"/>
    </location>
</feature>
<dbReference type="AlphaFoldDB" id="A0A1Y6D3Z2"/>
<evidence type="ECO:0000256" key="1">
    <source>
        <dbReference type="SAM" id="SignalP"/>
    </source>
</evidence>
<proteinExistence type="predicted"/>
<dbReference type="STRING" id="1760988.SAMN02949497_2928"/>
<sequence length="153" mass="17210">MSRIPSAIFASTILLLPACATTRPDPEPGYYHAETVKPYADVLAELELAITERNFRITGHNKIGSVIRAREHIAFPDYDTIQFCNLSLARRMLELEPAAVAYMPCNVSVRSERGRVHITTHLLPTDSANPRMGEFARDMNRQLREIVDFAAEP</sequence>
<keyword evidence="4" id="KW-1185">Reference proteome</keyword>